<keyword evidence="1" id="KW-1133">Transmembrane helix</keyword>
<evidence type="ECO:0000256" key="1">
    <source>
        <dbReference type="SAM" id="Phobius"/>
    </source>
</evidence>
<reference evidence="3 5" key="3">
    <citation type="submission" date="2017-12" db="EMBL/GenBank/DDBJ databases">
        <title>Phylogenetic diversity of female urinary microbiome.</title>
        <authorList>
            <person name="Thomas-White K."/>
            <person name="Wolfe A.J."/>
        </authorList>
    </citation>
    <scope>NUCLEOTIDE SEQUENCE [LARGE SCALE GENOMIC DNA]</scope>
    <source>
        <strain evidence="3 5">UMB0139</strain>
    </source>
</reference>
<accession>A0A0X8FAT9</accession>
<dbReference type="Proteomes" id="UP000069912">
    <property type="component" value="Chromosome"/>
</dbReference>
<evidence type="ECO:0000313" key="3">
    <source>
        <dbReference type="EMBL" id="PKZ21117.1"/>
    </source>
</evidence>
<evidence type="ECO:0000313" key="2">
    <source>
        <dbReference type="EMBL" id="AMB93932.1"/>
    </source>
</evidence>
<dbReference type="EMBL" id="PKGY01000004">
    <property type="protein sequence ID" value="PKZ21117.1"/>
    <property type="molecule type" value="Genomic_DNA"/>
</dbReference>
<feature type="transmembrane region" description="Helical" evidence="1">
    <location>
        <begin position="43"/>
        <end position="62"/>
    </location>
</feature>
<keyword evidence="1" id="KW-0812">Transmembrane</keyword>
<dbReference type="RefSeq" id="WP_067973390.1">
    <property type="nucleotide sequence ID" value="NZ_CAJHKM010000005.1"/>
</dbReference>
<evidence type="ECO:0000313" key="4">
    <source>
        <dbReference type="Proteomes" id="UP000069912"/>
    </source>
</evidence>
<feature type="transmembrane region" description="Helical" evidence="1">
    <location>
        <begin position="6"/>
        <end position="23"/>
    </location>
</feature>
<dbReference type="GeneID" id="92903183"/>
<reference evidence="2 4" key="1">
    <citation type="journal article" date="2016" name="Genome Announc.">
        <title>Complete Genome Sequences of Aerococcus christensenii CCUG 28831T, Aerococcus sanguinicola CCUG 43001T, Aerococcus urinae CCUG 36881T, Aerococcus urinaeequi CCUG 28094T, Aerococcus urinaehominis CCUG 42038 BT, and Aerococcus viridans CCUG 4311T.</title>
        <authorList>
            <person name="Carkaci D."/>
            <person name="Dargis R."/>
            <person name="Nielsen X.C."/>
            <person name="Skovgaard O."/>
            <person name="Fuursted K."/>
            <person name="Christensen J.J."/>
        </authorList>
    </citation>
    <scope>NUCLEOTIDE SEQUENCE [LARGE SCALE GENOMIC DNA]</scope>
    <source>
        <strain evidence="2 4">CCUG43001</strain>
    </source>
</reference>
<protein>
    <submittedName>
        <fullName evidence="2">Uncharacterized protein</fullName>
    </submittedName>
</protein>
<organism evidence="2 4">
    <name type="scientific">Aerococcus sanguinicola</name>
    <dbReference type="NCBI Taxonomy" id="119206"/>
    <lineage>
        <taxon>Bacteria</taxon>
        <taxon>Bacillati</taxon>
        <taxon>Bacillota</taxon>
        <taxon>Bacilli</taxon>
        <taxon>Lactobacillales</taxon>
        <taxon>Aerococcaceae</taxon>
        <taxon>Aerococcus</taxon>
    </lineage>
</organism>
<dbReference type="AlphaFoldDB" id="A0A0X8FAT9"/>
<sequence>MSKNLVGTFFALLCIGINIYIMVKGRSEKGMTAMEQARLKTVAGIMLLLAFIALTFGQYMGLE</sequence>
<keyword evidence="1" id="KW-0472">Membrane</keyword>
<keyword evidence="4" id="KW-1185">Reference proteome</keyword>
<name>A0A0X8FAT9_9LACT</name>
<dbReference type="Proteomes" id="UP000234239">
    <property type="component" value="Unassembled WGS sequence"/>
</dbReference>
<evidence type="ECO:0000313" key="5">
    <source>
        <dbReference type="Proteomes" id="UP000234239"/>
    </source>
</evidence>
<gene>
    <name evidence="2" type="ORF">AWM72_03740</name>
    <name evidence="3" type="ORF">CYJ28_07990</name>
</gene>
<dbReference type="KEGG" id="asan:AWM72_03740"/>
<dbReference type="EMBL" id="CP014160">
    <property type="protein sequence ID" value="AMB93932.1"/>
    <property type="molecule type" value="Genomic_DNA"/>
</dbReference>
<proteinExistence type="predicted"/>
<dbReference type="OrthoDB" id="2135908at2"/>
<reference evidence="4" key="2">
    <citation type="submission" date="2016-01" db="EMBL/GenBank/DDBJ databases">
        <title>Six Aerococcus type strain genome sequencing and assembly using PacBio and Illumina Hiseq.</title>
        <authorList>
            <person name="Carkaci D."/>
            <person name="Dargis R."/>
            <person name="Nielsen X.C."/>
            <person name="Skovgaard O."/>
            <person name="Fuursted K."/>
            <person name="Christensen J.J."/>
        </authorList>
    </citation>
    <scope>NUCLEOTIDE SEQUENCE [LARGE SCALE GENOMIC DNA]</scope>
    <source>
        <strain evidence="4">CCUG43001</strain>
    </source>
</reference>